<evidence type="ECO:0000313" key="2">
    <source>
        <dbReference type="EMBL" id="WAQ88598.1"/>
    </source>
</evidence>
<dbReference type="PROSITE" id="PS50216">
    <property type="entry name" value="DHHC"/>
    <property type="match status" value="1"/>
</dbReference>
<organism evidence="2 3">
    <name type="scientific">Puccinia triticina</name>
    <dbReference type="NCBI Taxonomy" id="208348"/>
    <lineage>
        <taxon>Eukaryota</taxon>
        <taxon>Fungi</taxon>
        <taxon>Dikarya</taxon>
        <taxon>Basidiomycota</taxon>
        <taxon>Pucciniomycotina</taxon>
        <taxon>Pucciniomycetes</taxon>
        <taxon>Pucciniales</taxon>
        <taxon>Pucciniaceae</taxon>
        <taxon>Puccinia</taxon>
    </lineage>
</organism>
<protein>
    <submittedName>
        <fullName evidence="2">Uncharacterized protein</fullName>
    </submittedName>
</protein>
<dbReference type="GeneID" id="77801214"/>
<feature type="transmembrane region" description="Helical" evidence="1">
    <location>
        <begin position="21"/>
        <end position="46"/>
    </location>
</feature>
<dbReference type="EMBL" id="CP110430">
    <property type="protein sequence ID" value="WAQ88598.1"/>
    <property type="molecule type" value="Genomic_DNA"/>
</dbReference>
<name>A0ABY7CTI8_9BASI</name>
<keyword evidence="3" id="KW-1185">Reference proteome</keyword>
<accession>A0ABY7CTI8</accession>
<dbReference type="Proteomes" id="UP001164743">
    <property type="component" value="Chromosome 10A"/>
</dbReference>
<dbReference type="RefSeq" id="XP_053024153.1">
    <property type="nucleotide sequence ID" value="XM_053160330.1"/>
</dbReference>
<keyword evidence="1" id="KW-0472">Membrane</keyword>
<evidence type="ECO:0000313" key="3">
    <source>
        <dbReference type="Proteomes" id="UP001164743"/>
    </source>
</evidence>
<evidence type="ECO:0000256" key="1">
    <source>
        <dbReference type="SAM" id="Phobius"/>
    </source>
</evidence>
<keyword evidence="1" id="KW-0812">Transmembrane</keyword>
<gene>
    <name evidence="2" type="ORF">PtA15_10A17</name>
</gene>
<feature type="transmembrane region" description="Helical" evidence="1">
    <location>
        <begin position="52"/>
        <end position="71"/>
    </location>
</feature>
<sequence>MNSGAGGEPREGGEERRARRLYPLLQTLASLALLLDLHIFFLVSIVPTLLRHYPGLGPSLVALFAYLWLLAISSMDKTVSLDPGIQPRGLDLNPEMVWKPAPIDPAEPIIHPHPPPVSHENNAKPLEYNQQPVPLDFLSDKEVSCIQSKLCTTCESYRPPRSSHFGCVTAASTVINHHCSYLNEDVDFAIFSIEEIPSPLRLFAESHNNILSLSPLNSGLIQQPNTIQSGKIIENVGWASESCILESTQSMRTVNINGFLLENLILSPLDEASECLDLEDLTTVKVLLLAFQSQPIT</sequence>
<keyword evidence="1" id="KW-1133">Transmembrane helix</keyword>
<reference evidence="2" key="1">
    <citation type="submission" date="2022-10" db="EMBL/GenBank/DDBJ databases">
        <title>Puccinia triticina Genome sequencing and assembly.</title>
        <authorList>
            <person name="Li C."/>
        </authorList>
    </citation>
    <scope>NUCLEOTIDE SEQUENCE</scope>
    <source>
        <strain evidence="2">Pt15</strain>
    </source>
</reference>
<proteinExistence type="predicted"/>